<reference evidence="3" key="1">
    <citation type="submission" date="2021-04" db="EMBL/GenBank/DDBJ databases">
        <title>Microbacterium tenobrionis sp. nov. and Microbacterium allomyrinae sp. nov., isolated from larvae of Tenobrio molitor and Allomyrina dichotoma, respectively.</title>
        <authorList>
            <person name="Lee S.D."/>
        </authorList>
    </citation>
    <scope>NUCLEOTIDE SEQUENCE</scope>
    <source>
        <strain evidence="3">BWT-G7</strain>
    </source>
</reference>
<dbReference type="AlphaFoldDB" id="A0A9X1S396"/>
<dbReference type="InterPro" id="IPR011042">
    <property type="entry name" value="6-blade_b-propeller_TolB-like"/>
</dbReference>
<feature type="signal peptide" evidence="1">
    <location>
        <begin position="1"/>
        <end position="24"/>
    </location>
</feature>
<name>A0A9X1S396_9MICO</name>
<protein>
    <submittedName>
        <fullName evidence="3">PQQ-dependent sugar dehydrogenase</fullName>
    </submittedName>
</protein>
<accession>A0A9X1S396</accession>
<dbReference type="EMBL" id="JAGTTN010000002">
    <property type="protein sequence ID" value="MCC2032262.1"/>
    <property type="molecule type" value="Genomic_DNA"/>
</dbReference>
<dbReference type="InterPro" id="IPR011041">
    <property type="entry name" value="Quinoprot_gluc/sorb_DH_b-prop"/>
</dbReference>
<dbReference type="InterPro" id="IPR012938">
    <property type="entry name" value="Glc/Sorbosone_DH"/>
</dbReference>
<proteinExistence type="predicted"/>
<dbReference type="SUPFAM" id="SSF50952">
    <property type="entry name" value="Soluble quinoprotein glucose dehydrogenase"/>
    <property type="match status" value="1"/>
</dbReference>
<dbReference type="PANTHER" id="PTHR19328">
    <property type="entry name" value="HEDGEHOG-INTERACTING PROTEIN"/>
    <property type="match status" value="1"/>
</dbReference>
<evidence type="ECO:0000259" key="2">
    <source>
        <dbReference type="Pfam" id="PF07995"/>
    </source>
</evidence>
<dbReference type="PANTHER" id="PTHR19328:SF13">
    <property type="entry name" value="HIPL1 PROTEIN"/>
    <property type="match status" value="1"/>
</dbReference>
<dbReference type="PROSITE" id="PS51257">
    <property type="entry name" value="PROKAR_LIPOPROTEIN"/>
    <property type="match status" value="1"/>
</dbReference>
<sequence>MSRPSGAAAIGCLLLTLVTGSGCSASPSPVPTTRAPTIAPVPTATIAESEWWRPTDAISSLASGLDSPWSVVPLPDGGALISQRDDGAILELTVESTLRTVGLVEGVVSGGESGLHGLALLTDDGGTLLYAYFGARSDNRVERMPLLGEPGSFHLGAAEVVIDGIPRAGTHNGGRIAFGPDGYLYVTTGDAQQRDAAQDVDALGGKILRITADGEAAPGNPWANAAWSIGHRNVQGIAWTSDGTMWASEFGQNAWDELNRIEPGANYGWPEVEGVAGRDDFIDPVAAWPTSEASPSGIAARGGTLFVAGLRGERLWLADIRDGVLADDPVAALQGAQGRLRDVVVAADGSLWILMNNTDGRGSPRPDDDVLLRVELAPAH</sequence>
<feature type="domain" description="Glucose/Sorbosone dehydrogenase" evidence="2">
    <location>
        <begin position="65"/>
        <end position="361"/>
    </location>
</feature>
<organism evidence="3 4">
    <name type="scientific">Microbacterium allomyrinae</name>
    <dbReference type="NCBI Taxonomy" id="2830666"/>
    <lineage>
        <taxon>Bacteria</taxon>
        <taxon>Bacillati</taxon>
        <taxon>Actinomycetota</taxon>
        <taxon>Actinomycetes</taxon>
        <taxon>Micrococcales</taxon>
        <taxon>Microbacteriaceae</taxon>
        <taxon>Microbacterium</taxon>
    </lineage>
</organism>
<keyword evidence="4" id="KW-1185">Reference proteome</keyword>
<keyword evidence="1" id="KW-0732">Signal</keyword>
<feature type="chain" id="PRO_5040814629" evidence="1">
    <location>
        <begin position="25"/>
        <end position="380"/>
    </location>
</feature>
<comment type="caution">
    <text evidence="3">The sequence shown here is derived from an EMBL/GenBank/DDBJ whole genome shotgun (WGS) entry which is preliminary data.</text>
</comment>
<dbReference type="Pfam" id="PF07995">
    <property type="entry name" value="GSDH"/>
    <property type="match status" value="1"/>
</dbReference>
<gene>
    <name evidence="3" type="ORF">KEC57_08710</name>
</gene>
<evidence type="ECO:0000313" key="3">
    <source>
        <dbReference type="EMBL" id="MCC2032262.1"/>
    </source>
</evidence>
<dbReference type="Gene3D" id="2.120.10.30">
    <property type="entry name" value="TolB, C-terminal domain"/>
    <property type="match status" value="1"/>
</dbReference>
<evidence type="ECO:0000256" key="1">
    <source>
        <dbReference type="SAM" id="SignalP"/>
    </source>
</evidence>
<dbReference type="Proteomes" id="UP001139354">
    <property type="component" value="Unassembled WGS sequence"/>
</dbReference>
<evidence type="ECO:0000313" key="4">
    <source>
        <dbReference type="Proteomes" id="UP001139354"/>
    </source>
</evidence>